<proteinExistence type="predicted"/>
<dbReference type="HOGENOM" id="CLU_171722_0_0_6"/>
<sequence length="85" mass="9736">MVNTVKESNFPHKEYIKLGKKLFNDSLLSSQLHSYSASINHSSGTIVFDIANDEIKKQILTKIKDILTQQGLREIRVTHNKLQKI</sequence>
<dbReference type="EMBL" id="CP002558">
    <property type="protein sequence ID" value="AEB27966.1"/>
    <property type="molecule type" value="Genomic_DNA"/>
</dbReference>
<dbReference type="Proteomes" id="UP000008303">
    <property type="component" value="Chromosome"/>
</dbReference>
<protein>
    <submittedName>
        <fullName evidence="1">Uncharacterized protein</fullName>
    </submittedName>
</protein>
<evidence type="ECO:0000313" key="2">
    <source>
        <dbReference type="Proteomes" id="UP000008303"/>
    </source>
</evidence>
<evidence type="ECO:0000313" key="1">
    <source>
        <dbReference type="EMBL" id="AEB27966.1"/>
    </source>
</evidence>
<name>F4BIH2_9GAMM</name>
<gene>
    <name evidence="1" type="ordered locus">FN3523_0109</name>
</gene>
<dbReference type="PATRIC" id="fig|676032.3.peg.110"/>
<organism evidence="1 2">
    <name type="scientific">Francisella hispaniensis</name>
    <dbReference type="NCBI Taxonomy" id="622488"/>
    <lineage>
        <taxon>Bacteria</taxon>
        <taxon>Pseudomonadati</taxon>
        <taxon>Pseudomonadota</taxon>
        <taxon>Gammaproteobacteria</taxon>
        <taxon>Thiotrichales</taxon>
        <taxon>Francisellaceae</taxon>
        <taxon>Francisella</taxon>
    </lineage>
</organism>
<dbReference type="AlphaFoldDB" id="F4BIH2"/>
<accession>F4BIH2</accession>
<dbReference type="KEGG" id="fcn:FN3523_0109"/>
<reference evidence="2" key="1">
    <citation type="journal article" date="2011" name="Appl. Environ. Microbiol.">
        <title>Common ancestry and novel genetic traits of Francisella novicida-like isolates from North America and Australia as revealed by comparative genomic analyses.</title>
        <authorList>
            <person name="Siddaramappa S."/>
            <person name="Challacombe J.F."/>
            <person name="Petersen J.M."/>
            <person name="Pillai S."/>
            <person name="Hogg G."/>
            <person name="Kuske C.R."/>
        </authorList>
    </citation>
    <scope>NUCLEOTIDE SEQUENCE [LARGE SCALE GENOMIC DNA]</scope>
    <source>
        <strain evidence="2">3523</strain>
    </source>
</reference>